<dbReference type="Proteomes" id="UP000007100">
    <property type="component" value="Chromosome"/>
</dbReference>
<dbReference type="KEGG" id="amv:ACMV_10030"/>
<protein>
    <submittedName>
        <fullName evidence="1">Uncharacterized protein</fullName>
    </submittedName>
</protein>
<name>F0J694_ACIMA</name>
<sequence length="120" mass="13721">MRCSRRRTGRWTIQDGHVGWRSRPSWLLAASSLGEVQMKVSEMKARLSAHGVEDGGLYTHGSLGGGEIDGIEQVDGKWFTYFSERGSKRNYREWPSEEEAAAYIYERAERLARRLGLWKG</sequence>
<evidence type="ECO:0000313" key="2">
    <source>
        <dbReference type="Proteomes" id="UP000007100"/>
    </source>
</evidence>
<dbReference type="EMBL" id="AP012035">
    <property type="protein sequence ID" value="BAJ80350.1"/>
    <property type="molecule type" value="Genomic_DNA"/>
</dbReference>
<organism evidence="1 2">
    <name type="scientific">Acidiphilium multivorum (strain DSM 11245 / JCM 8867 / NBRC 100883 / AIU 301)</name>
    <dbReference type="NCBI Taxonomy" id="926570"/>
    <lineage>
        <taxon>Bacteria</taxon>
        <taxon>Pseudomonadati</taxon>
        <taxon>Pseudomonadota</taxon>
        <taxon>Alphaproteobacteria</taxon>
        <taxon>Acetobacterales</taxon>
        <taxon>Acidocellaceae</taxon>
        <taxon>Acidiphilium</taxon>
    </lineage>
</organism>
<proteinExistence type="predicted"/>
<reference evidence="1 2" key="1">
    <citation type="submission" date="2010-12" db="EMBL/GenBank/DDBJ databases">
        <title>Whole genome sequence of Acidiphilium multivorum AIU301.</title>
        <authorList>
            <person name="Narita-Yamada S."/>
            <person name="Nakamura S."/>
            <person name="Ito N."/>
            <person name="Takarada H."/>
            <person name="Katano Y."/>
            <person name="Nakazawa H."/>
            <person name="Hosoyama A."/>
            <person name="Yamada R."/>
            <person name="Fujita N."/>
        </authorList>
    </citation>
    <scope>NUCLEOTIDE SEQUENCE [LARGE SCALE GENOMIC DNA]</scope>
    <source>
        <strain evidence="2">DSM 11245 / JCM 8867 / AIU301</strain>
    </source>
</reference>
<gene>
    <name evidence="1" type="ordered locus">ACMV_10030</name>
</gene>
<accession>F0J694</accession>
<dbReference type="AlphaFoldDB" id="F0J694"/>
<dbReference type="HOGENOM" id="CLU_165907_0_0_5"/>
<keyword evidence="2" id="KW-1185">Reference proteome</keyword>
<evidence type="ECO:0000313" key="1">
    <source>
        <dbReference type="EMBL" id="BAJ80350.1"/>
    </source>
</evidence>